<name>A9U682_PHYPA</name>
<proteinExistence type="inferred from homology"/>
<dbReference type="InterPro" id="IPR023631">
    <property type="entry name" value="Amidase_dom"/>
</dbReference>
<feature type="domain" description="Amidase" evidence="2">
    <location>
        <begin position="184"/>
        <end position="402"/>
    </location>
</feature>
<evidence type="ECO:0000256" key="1">
    <source>
        <dbReference type="ARBA" id="ARBA00009199"/>
    </source>
</evidence>
<dbReference type="InterPro" id="IPR020556">
    <property type="entry name" value="Amidase_CS"/>
</dbReference>
<feature type="non-terminal residue" evidence="3">
    <location>
        <position position="414"/>
    </location>
</feature>
<organism>
    <name type="scientific">Physcomitrium patens</name>
    <name type="common">Spreading-leaved earth moss</name>
    <name type="synonym">Physcomitrella patens</name>
    <dbReference type="NCBI Taxonomy" id="3218"/>
    <lineage>
        <taxon>Eukaryota</taxon>
        <taxon>Viridiplantae</taxon>
        <taxon>Streptophyta</taxon>
        <taxon>Embryophyta</taxon>
        <taxon>Bryophyta</taxon>
        <taxon>Bryophytina</taxon>
        <taxon>Bryopsida</taxon>
        <taxon>Funariidae</taxon>
        <taxon>Funariales</taxon>
        <taxon>Funariaceae</taxon>
        <taxon>Physcomitrium</taxon>
    </lineage>
</organism>
<dbReference type="InterPro" id="IPR000120">
    <property type="entry name" value="Amidase"/>
</dbReference>
<comment type="similarity">
    <text evidence="1">Belongs to the amidase family.</text>
</comment>
<dbReference type="Pfam" id="PF01425">
    <property type="entry name" value="Amidase"/>
    <property type="match status" value="1"/>
</dbReference>
<dbReference type="SUPFAM" id="SSF75304">
    <property type="entry name" value="Amidase signature (AS) enzymes"/>
    <property type="match status" value="1"/>
</dbReference>
<dbReference type="InterPro" id="IPR036928">
    <property type="entry name" value="AS_sf"/>
</dbReference>
<sequence length="414" mass="45797">MTQQYYIASSRELPTGSSGKNKTVMTIRDYIEKVNPSAKDQIVMQALLEKDPEGDQLMDIYETELDAAGLYVAGPMKSVDASCPFRQPYIYQVDPDGGSFEMNDEKKLSSPEYYQCSRKCITELFEYLGHHLEIGEELELYTCTDYGFDRSWDLPNQDDLIIDLSTFQLGDNFEWKERQLIRDSILLGKNNLHEYALGVTSNNPHYGPVHNPWNHEYTPGGSSGGSAAAVAADLTAASIGTDTGGSVRIPAASCGVVGLKPTYNKVPTEGVFYVSWTLDHVGPITANMTDLAVLFSAMTKQSYLPYLNQDIRGLRVGVPSSYFNEHIDPETYALYLQSLEALESLGAILIDTDVSFVEGNSEVSLTIAASEAGYVHKSRMECCLSQYGADARAFLESSRDITSLQYIEALKTKE</sequence>
<gene>
    <name evidence="3" type="ORF">PHYPADRAFT_103062</name>
</gene>
<accession>A9U682</accession>
<dbReference type="HOGENOM" id="CLU_128051_0_0_1"/>
<dbReference type="PROSITE" id="PS00571">
    <property type="entry name" value="AMIDASES"/>
    <property type="match status" value="1"/>
</dbReference>
<dbReference type="PANTHER" id="PTHR11895:SF7">
    <property type="entry name" value="GLUTAMYL-TRNA(GLN) AMIDOTRANSFERASE SUBUNIT A, MITOCHONDRIAL"/>
    <property type="match status" value="1"/>
</dbReference>
<dbReference type="GO" id="GO:0016811">
    <property type="term" value="F:hydrolase activity, acting on carbon-nitrogen (but not peptide) bonds, in linear amides"/>
    <property type="evidence" value="ECO:0007669"/>
    <property type="project" value="UniProtKB-ARBA"/>
</dbReference>
<dbReference type="Gene3D" id="3.90.1300.10">
    <property type="entry name" value="Amidase signature (AS) domain"/>
    <property type="match status" value="1"/>
</dbReference>
<dbReference type="EMBL" id="DS545847">
    <property type="protein sequence ID" value="EDQ48821.1"/>
    <property type="molecule type" value="Genomic_DNA"/>
</dbReference>
<dbReference type="PANTHER" id="PTHR11895">
    <property type="entry name" value="TRANSAMIDASE"/>
    <property type="match status" value="1"/>
</dbReference>
<evidence type="ECO:0000313" key="3">
    <source>
        <dbReference type="EMBL" id="EDQ48821.1"/>
    </source>
</evidence>
<evidence type="ECO:0000259" key="2">
    <source>
        <dbReference type="Pfam" id="PF01425"/>
    </source>
</evidence>
<dbReference type="AlphaFoldDB" id="A9U682"/>
<reference evidence="3" key="1">
    <citation type="journal article" date="2008" name="Science">
        <title>The Physcomitrella genome reveals evolutionary insights into the conquest of land by plants.</title>
        <authorList>
            <person name="Rensing S."/>
            <person name="Lang D."/>
            <person name="Zimmer A."/>
            <person name="Terry A."/>
            <person name="Salamov A."/>
            <person name="Shapiro H."/>
            <person name="Nishiyama T."/>
            <person name="Perroud P.-F."/>
            <person name="Lindquist E."/>
            <person name="Kamisugi Y."/>
            <person name="Tanahashi T."/>
            <person name="Sakakibara K."/>
            <person name="Fujita T."/>
            <person name="Oishi K."/>
            <person name="Shin-I T."/>
            <person name="Kuroki Y."/>
            <person name="Toyoda A."/>
            <person name="Suzuki Y."/>
            <person name="Hashimoto A."/>
            <person name="Yamaguchi K."/>
            <person name="Sugano A."/>
            <person name="Kohara Y."/>
            <person name="Fujiyama A."/>
            <person name="Anterola A."/>
            <person name="Aoki S."/>
            <person name="Ashton N."/>
            <person name="Barbazuk W.B."/>
            <person name="Barker E."/>
            <person name="Bennetzen J."/>
            <person name="Bezanilla M."/>
            <person name="Blankenship R."/>
            <person name="Cho S.H."/>
            <person name="Dutcher S."/>
            <person name="Estelle M."/>
            <person name="Fawcett J.A."/>
            <person name="Gundlach H."/>
            <person name="Hanada K."/>
            <person name="Heyl A."/>
            <person name="Hicks K.A."/>
            <person name="Hugh J."/>
            <person name="Lohr M."/>
            <person name="Mayer K."/>
            <person name="Melkozernov A."/>
            <person name="Murata T."/>
            <person name="Nelson D."/>
            <person name="Pils B."/>
            <person name="Prigge M."/>
            <person name="Reiss B."/>
            <person name="Renner T."/>
            <person name="Rombauts S."/>
            <person name="Rushton P."/>
            <person name="Sanderfoot A."/>
            <person name="Schween G."/>
            <person name="Shiu S.-H."/>
            <person name="Stueber K."/>
            <person name="Theodoulou F.L."/>
            <person name="Tu H."/>
            <person name="Van de Peer Y."/>
            <person name="Verrier P.J."/>
            <person name="Waters E."/>
            <person name="Wood A."/>
            <person name="Yang L."/>
            <person name="Cove D."/>
            <person name="Cuming A."/>
            <person name="Hasebe M."/>
            <person name="Lucas S."/>
            <person name="Mishler D.B."/>
            <person name="Reski R."/>
            <person name="Grigoriev I."/>
            <person name="Quatrano R.S."/>
            <person name="Boore J.L."/>
        </authorList>
    </citation>
    <scope>NUCLEOTIDE SEQUENCE [LARGE SCALE GENOMIC DNA]</scope>
</reference>
<protein>
    <submittedName>
        <fullName evidence="3">Predicted protein</fullName>
    </submittedName>
</protein>